<dbReference type="Proteomes" id="UP001596023">
    <property type="component" value="Unassembled WGS sequence"/>
</dbReference>
<dbReference type="RefSeq" id="WP_379997917.1">
    <property type="nucleotide sequence ID" value="NZ_JBHSGN010000090.1"/>
</dbReference>
<name>A0ABV9KYC7_9BACT</name>
<dbReference type="EMBL" id="JBHSGN010000090">
    <property type="protein sequence ID" value="MFC4675058.1"/>
    <property type="molecule type" value="Genomic_DNA"/>
</dbReference>
<evidence type="ECO:0008006" key="3">
    <source>
        <dbReference type="Google" id="ProtNLM"/>
    </source>
</evidence>
<proteinExistence type="predicted"/>
<evidence type="ECO:0000313" key="2">
    <source>
        <dbReference type="Proteomes" id="UP001596023"/>
    </source>
</evidence>
<gene>
    <name evidence="1" type="ORF">ACFO6W_15255</name>
</gene>
<accession>A0ABV9KYC7</accession>
<dbReference type="PROSITE" id="PS51257">
    <property type="entry name" value="PROKAR_LIPOPROTEIN"/>
    <property type="match status" value="1"/>
</dbReference>
<protein>
    <recommendedName>
        <fullName evidence="3">DUF2271 domain-containing protein</fullName>
    </recommendedName>
</protein>
<comment type="caution">
    <text evidence="1">The sequence shown here is derived from an EMBL/GenBank/DDBJ whole genome shotgun (WGS) entry which is preliminary data.</text>
</comment>
<evidence type="ECO:0000313" key="1">
    <source>
        <dbReference type="EMBL" id="MFC4675058.1"/>
    </source>
</evidence>
<keyword evidence="2" id="KW-1185">Reference proteome</keyword>
<reference evidence="2" key="1">
    <citation type="journal article" date="2019" name="Int. J. Syst. Evol. Microbiol.">
        <title>The Global Catalogue of Microorganisms (GCM) 10K type strain sequencing project: providing services to taxonomists for standard genome sequencing and annotation.</title>
        <authorList>
            <consortium name="The Broad Institute Genomics Platform"/>
            <consortium name="The Broad Institute Genome Sequencing Center for Infectious Disease"/>
            <person name="Wu L."/>
            <person name="Ma J."/>
        </authorList>
    </citation>
    <scope>NUCLEOTIDE SEQUENCE [LARGE SCALE GENOMIC DNA]</scope>
    <source>
        <strain evidence="2">CCUG 66188</strain>
    </source>
</reference>
<sequence>MKKIILSMTLALATISCSGQDTVRPEFGNGNIKVSIKQGNEWLHDFSIFWFIKRKNAPQIAIWTEDLEGNFLSTIYVSKRLATQSWIAAGGNRRKEALPCWSYAQGKQYTDGLYLPTKSESLPDAVTGATPKGSFTANLQMNEDIKQFVVKCEFNHSTDFNAYYPKDAKEGDVNYSGGKVGSGQPAVVYQTVIDLDSGKNEFKGELIGHSSPDGSDGKIYPDTSRLTTALYIVKEITIYVNQ</sequence>
<organism evidence="1 2">
    <name type="scientific">Dysgonomonas termitidis</name>
    <dbReference type="NCBI Taxonomy" id="1516126"/>
    <lineage>
        <taxon>Bacteria</taxon>
        <taxon>Pseudomonadati</taxon>
        <taxon>Bacteroidota</taxon>
        <taxon>Bacteroidia</taxon>
        <taxon>Bacteroidales</taxon>
        <taxon>Dysgonomonadaceae</taxon>
        <taxon>Dysgonomonas</taxon>
    </lineage>
</organism>